<feature type="compositionally biased region" description="Low complexity" evidence="1">
    <location>
        <begin position="49"/>
        <end position="61"/>
    </location>
</feature>
<name>A0A364KLB1_TALAM</name>
<protein>
    <submittedName>
        <fullName evidence="2">Uncharacterized protein</fullName>
    </submittedName>
</protein>
<dbReference type="RefSeq" id="XP_040728844.1">
    <property type="nucleotide sequence ID" value="XM_040875640.1"/>
</dbReference>
<evidence type="ECO:0000256" key="1">
    <source>
        <dbReference type="SAM" id="MobiDB-lite"/>
    </source>
</evidence>
<reference evidence="2 3" key="1">
    <citation type="journal article" date="2017" name="Biotechnol. Biofuels">
        <title>Differential beta-glucosidase expression as a function of carbon source availability in Talaromyces amestolkiae: a genomic and proteomic approach.</title>
        <authorList>
            <person name="de Eugenio L.I."/>
            <person name="Mendez-Liter J.A."/>
            <person name="Nieto-Dominguez M."/>
            <person name="Alonso L."/>
            <person name="Gil-Munoz J."/>
            <person name="Barriuso J."/>
            <person name="Prieto A."/>
            <person name="Martinez M.J."/>
        </authorList>
    </citation>
    <scope>NUCLEOTIDE SEQUENCE [LARGE SCALE GENOMIC DNA]</scope>
    <source>
        <strain evidence="2 3">CIB</strain>
    </source>
</reference>
<feature type="compositionally biased region" description="Polar residues" evidence="1">
    <location>
        <begin position="157"/>
        <end position="174"/>
    </location>
</feature>
<sequence length="262" mass="27114">MPPIRTFKSAPINSHSAANTPTPTSETQEQKQQHDNDVGSGETIGNEGAPAWTPATPTAAASIGDTRYPAARPGAPAMPAPTSSTSVNTYTPTRTYPTSTLNSADQTSSPPAPQPGSRPVPPTSSSSSSLSPSPNRATATGAVPPPPKVGEKVQPASYYTPSPLQQQHQQIIPNSTSTPYLSTYQPPSSYTSTYVAGSASGLPLSQPEQSNSTSASSIFDGALGEGTTGQDILNTARSWMASAGNKLAEAEEEVWKMVNKKS</sequence>
<dbReference type="OrthoDB" id="4526754at2759"/>
<comment type="caution">
    <text evidence="2">The sequence shown here is derived from an EMBL/GenBank/DDBJ whole genome shotgun (WGS) entry which is preliminary data.</text>
</comment>
<gene>
    <name evidence="2" type="ORF">BHQ10_000339</name>
</gene>
<evidence type="ECO:0000313" key="3">
    <source>
        <dbReference type="Proteomes" id="UP000249363"/>
    </source>
</evidence>
<dbReference type="EMBL" id="MIKG01000001">
    <property type="protein sequence ID" value="RAO64327.1"/>
    <property type="molecule type" value="Genomic_DNA"/>
</dbReference>
<feature type="compositionally biased region" description="Basic and acidic residues" evidence="1">
    <location>
        <begin position="28"/>
        <end position="37"/>
    </location>
</feature>
<keyword evidence="3" id="KW-1185">Reference proteome</keyword>
<feature type="compositionally biased region" description="Low complexity" evidence="1">
    <location>
        <begin position="123"/>
        <end position="134"/>
    </location>
</feature>
<feature type="compositionally biased region" description="Polar residues" evidence="1">
    <location>
        <begin position="206"/>
        <end position="217"/>
    </location>
</feature>
<feature type="compositionally biased region" description="Low complexity" evidence="1">
    <location>
        <begin position="69"/>
        <end position="81"/>
    </location>
</feature>
<feature type="compositionally biased region" description="Pro residues" evidence="1">
    <location>
        <begin position="110"/>
        <end position="122"/>
    </location>
</feature>
<proteinExistence type="predicted"/>
<feature type="compositionally biased region" description="Polar residues" evidence="1">
    <location>
        <begin position="11"/>
        <end position="27"/>
    </location>
</feature>
<dbReference type="Proteomes" id="UP000249363">
    <property type="component" value="Unassembled WGS sequence"/>
</dbReference>
<feature type="region of interest" description="Disordered" evidence="1">
    <location>
        <begin position="1"/>
        <end position="229"/>
    </location>
</feature>
<dbReference type="GeneID" id="63789556"/>
<feature type="compositionally biased region" description="Low complexity" evidence="1">
    <location>
        <begin position="175"/>
        <end position="194"/>
    </location>
</feature>
<accession>A0A364KLB1</accession>
<feature type="compositionally biased region" description="Low complexity" evidence="1">
    <location>
        <begin position="89"/>
        <end position="100"/>
    </location>
</feature>
<organism evidence="2 3">
    <name type="scientific">Talaromyces amestolkiae</name>
    <dbReference type="NCBI Taxonomy" id="1196081"/>
    <lineage>
        <taxon>Eukaryota</taxon>
        <taxon>Fungi</taxon>
        <taxon>Dikarya</taxon>
        <taxon>Ascomycota</taxon>
        <taxon>Pezizomycotina</taxon>
        <taxon>Eurotiomycetes</taxon>
        <taxon>Eurotiomycetidae</taxon>
        <taxon>Eurotiales</taxon>
        <taxon>Trichocomaceae</taxon>
        <taxon>Talaromyces</taxon>
        <taxon>Talaromyces sect. Talaromyces</taxon>
    </lineage>
</organism>
<dbReference type="STRING" id="1196081.A0A364KLB1"/>
<evidence type="ECO:0000313" key="2">
    <source>
        <dbReference type="EMBL" id="RAO64327.1"/>
    </source>
</evidence>
<dbReference type="AlphaFoldDB" id="A0A364KLB1"/>